<organism evidence="2 3">
    <name type="scientific">Pseudaminobacter salicylatoxidans</name>
    <dbReference type="NCBI Taxonomy" id="93369"/>
    <lineage>
        <taxon>Bacteria</taxon>
        <taxon>Pseudomonadati</taxon>
        <taxon>Pseudomonadota</taxon>
        <taxon>Alphaproteobacteria</taxon>
        <taxon>Hyphomicrobiales</taxon>
        <taxon>Phyllobacteriaceae</taxon>
        <taxon>Pseudaminobacter</taxon>
    </lineage>
</organism>
<evidence type="ECO:0000313" key="3">
    <source>
        <dbReference type="Proteomes" id="UP000245396"/>
    </source>
</evidence>
<dbReference type="RefSeq" id="WP_109613379.1">
    <property type="nucleotide sequence ID" value="NZ_QGGG01000009.1"/>
</dbReference>
<dbReference type="PROSITE" id="PS51257">
    <property type="entry name" value="PROKAR_LIPOPROTEIN"/>
    <property type="match status" value="1"/>
</dbReference>
<keyword evidence="1" id="KW-0472">Membrane</keyword>
<accession>A0A316C1C9</accession>
<feature type="transmembrane region" description="Helical" evidence="1">
    <location>
        <begin position="55"/>
        <end position="80"/>
    </location>
</feature>
<name>A0A316C1C9_PSESE</name>
<keyword evidence="1" id="KW-1133">Transmembrane helix</keyword>
<dbReference type="EMBL" id="QGGG01000009">
    <property type="protein sequence ID" value="PWJ82374.1"/>
    <property type="molecule type" value="Genomic_DNA"/>
</dbReference>
<keyword evidence="1" id="KW-0812">Transmembrane</keyword>
<keyword evidence="3" id="KW-1185">Reference proteome</keyword>
<dbReference type="Proteomes" id="UP000245396">
    <property type="component" value="Unassembled WGS sequence"/>
</dbReference>
<gene>
    <name evidence="2" type="ORF">C7441_109143</name>
</gene>
<evidence type="ECO:0000256" key="1">
    <source>
        <dbReference type="SAM" id="Phobius"/>
    </source>
</evidence>
<sequence length="86" mass="8957">MRSNQLDARYLAISFCRAVLIAVILFGCLAVAMAVGMALADAGYLGTCQDGSCQLAAAIFIMPLGGVALYVVTLVVWSVVTVSKRG</sequence>
<reference evidence="2 3" key="1">
    <citation type="submission" date="2018-05" db="EMBL/GenBank/DDBJ databases">
        <title>Genomic Encyclopedia of Type Strains, Phase IV (KMG-IV): sequencing the most valuable type-strain genomes for metagenomic binning, comparative biology and taxonomic classification.</title>
        <authorList>
            <person name="Goeker M."/>
        </authorList>
    </citation>
    <scope>NUCLEOTIDE SEQUENCE [LARGE SCALE GENOMIC DNA]</scope>
    <source>
        <strain evidence="2 3">DSM 6986</strain>
    </source>
</reference>
<feature type="transmembrane region" description="Helical" evidence="1">
    <location>
        <begin position="12"/>
        <end position="35"/>
    </location>
</feature>
<dbReference type="AlphaFoldDB" id="A0A316C1C9"/>
<evidence type="ECO:0000313" key="2">
    <source>
        <dbReference type="EMBL" id="PWJ82374.1"/>
    </source>
</evidence>
<protein>
    <submittedName>
        <fullName evidence="2">Uncharacterized protein</fullName>
    </submittedName>
</protein>
<proteinExistence type="predicted"/>
<comment type="caution">
    <text evidence="2">The sequence shown here is derived from an EMBL/GenBank/DDBJ whole genome shotgun (WGS) entry which is preliminary data.</text>
</comment>